<evidence type="ECO:0000256" key="1">
    <source>
        <dbReference type="SAM" id="Phobius"/>
    </source>
</evidence>
<sequence>MAAWIYDEGMTQGSRARQEDDYGVFELPPELEAGDLLLVLADGMGGEQAGARASALAVRSFVDAYDTVPVATIPERLEQTLVCVNERMALDVASDPHSLSGMGCTLLAVVLTEEGLYWLSVGDSPLWLWRRGRLHRLNQDHAYRSILIQQVSQGEISAAEAACHPDRNALMSAVTGTDLELVDLPRQAYPLRDGDQILLASDGMLTLEDADIAAILNRASDEGQPIQQLLAAVADRQLAHQDNVTALWVRSAAFRPTAPWWRRLGLRVSLLSMLGLLVVSSAWWWLL</sequence>
<dbReference type="EMBL" id="CBTK010000281">
    <property type="protein sequence ID" value="CDH46901.1"/>
    <property type="molecule type" value="Genomic_DNA"/>
</dbReference>
<evidence type="ECO:0000313" key="4">
    <source>
        <dbReference type="Proteomes" id="UP000019184"/>
    </source>
</evidence>
<dbReference type="SMART" id="SM00331">
    <property type="entry name" value="PP2C_SIG"/>
    <property type="match status" value="1"/>
</dbReference>
<evidence type="ECO:0000313" key="3">
    <source>
        <dbReference type="EMBL" id="CDH46901.1"/>
    </source>
</evidence>
<name>A0A7U7GEI5_9GAMM</name>
<dbReference type="SMART" id="SM00332">
    <property type="entry name" value="PP2Cc"/>
    <property type="match status" value="1"/>
</dbReference>
<protein>
    <submittedName>
        <fullName evidence="3">Serine/threonine protein phosphatase</fullName>
    </submittedName>
</protein>
<evidence type="ECO:0000259" key="2">
    <source>
        <dbReference type="PROSITE" id="PS51746"/>
    </source>
</evidence>
<feature type="domain" description="PPM-type phosphatase" evidence="2">
    <location>
        <begin position="5"/>
        <end position="251"/>
    </location>
</feature>
<keyword evidence="1" id="KW-0472">Membrane</keyword>
<dbReference type="CDD" id="cd00143">
    <property type="entry name" value="PP2Cc"/>
    <property type="match status" value="1"/>
</dbReference>
<dbReference type="SUPFAM" id="SSF81606">
    <property type="entry name" value="PP2C-like"/>
    <property type="match status" value="1"/>
</dbReference>
<gene>
    <name evidence="3" type="ORF">BN874_640019</name>
</gene>
<keyword evidence="4" id="KW-1185">Reference proteome</keyword>
<feature type="transmembrane region" description="Helical" evidence="1">
    <location>
        <begin position="264"/>
        <end position="286"/>
    </location>
</feature>
<dbReference type="AlphaFoldDB" id="A0A7U7GEI5"/>
<keyword evidence="1" id="KW-1133">Transmembrane helix</keyword>
<organism evidence="3 4">
    <name type="scientific">Candidatus Contendobacter odensis Run_B_J11</name>
    <dbReference type="NCBI Taxonomy" id="1400861"/>
    <lineage>
        <taxon>Bacteria</taxon>
        <taxon>Pseudomonadati</taxon>
        <taxon>Pseudomonadota</taxon>
        <taxon>Gammaproteobacteria</taxon>
        <taxon>Candidatus Competibacteraceae</taxon>
        <taxon>Candidatus Contendibacter</taxon>
    </lineage>
</organism>
<dbReference type="InterPro" id="IPR001932">
    <property type="entry name" value="PPM-type_phosphatase-like_dom"/>
</dbReference>
<comment type="caution">
    <text evidence="3">The sequence shown here is derived from an EMBL/GenBank/DDBJ whole genome shotgun (WGS) entry which is preliminary data.</text>
</comment>
<proteinExistence type="predicted"/>
<keyword evidence="1" id="KW-0812">Transmembrane</keyword>
<dbReference type="Gene3D" id="3.60.40.10">
    <property type="entry name" value="PPM-type phosphatase domain"/>
    <property type="match status" value="1"/>
</dbReference>
<accession>A0A7U7GEI5</accession>
<dbReference type="PROSITE" id="PS51746">
    <property type="entry name" value="PPM_2"/>
    <property type="match status" value="1"/>
</dbReference>
<dbReference type="OrthoDB" id="9801841at2"/>
<reference evidence="3 4" key="1">
    <citation type="journal article" date="2014" name="ISME J.">
        <title>Candidatus Competibacter-lineage genomes retrieved from metagenomes reveal functional metabolic diversity.</title>
        <authorList>
            <person name="McIlroy S.J."/>
            <person name="Albertsen M."/>
            <person name="Andresen E.K."/>
            <person name="Saunders A.M."/>
            <person name="Kristiansen R."/>
            <person name="Stokholm-Bjerregaard M."/>
            <person name="Nielsen K.L."/>
            <person name="Nielsen P.H."/>
        </authorList>
    </citation>
    <scope>NUCLEOTIDE SEQUENCE [LARGE SCALE GENOMIC DNA]</scope>
    <source>
        <strain evidence="3 4">Run_B_J11</strain>
    </source>
</reference>
<dbReference type="RefSeq" id="WP_051498003.1">
    <property type="nucleotide sequence ID" value="NZ_CBTK010000281.1"/>
</dbReference>
<dbReference type="Proteomes" id="UP000019184">
    <property type="component" value="Unassembled WGS sequence"/>
</dbReference>
<dbReference type="Pfam" id="PF13672">
    <property type="entry name" value="PP2C_2"/>
    <property type="match status" value="1"/>
</dbReference>
<dbReference type="InterPro" id="IPR036457">
    <property type="entry name" value="PPM-type-like_dom_sf"/>
</dbReference>